<gene>
    <name evidence="9" type="ORF">CWS72_18485</name>
</gene>
<dbReference type="PROSITE" id="PS50042">
    <property type="entry name" value="CNMP_BINDING_3"/>
    <property type="match status" value="1"/>
</dbReference>
<dbReference type="AlphaFoldDB" id="A0A2N3PRK2"/>
<dbReference type="SUPFAM" id="SSF50182">
    <property type="entry name" value="Sm-like ribonucleoproteins"/>
    <property type="match status" value="1"/>
</dbReference>
<dbReference type="InterPro" id="IPR006685">
    <property type="entry name" value="MscS_channel_2nd"/>
</dbReference>
<dbReference type="CDD" id="cd00038">
    <property type="entry name" value="CAP_ED"/>
    <property type="match status" value="1"/>
</dbReference>
<dbReference type="Gene3D" id="1.10.287.1260">
    <property type="match status" value="1"/>
</dbReference>
<keyword evidence="7" id="KW-0407">Ion channel</keyword>
<dbReference type="PANTHER" id="PTHR30221">
    <property type="entry name" value="SMALL-CONDUCTANCE MECHANOSENSITIVE CHANNEL"/>
    <property type="match status" value="1"/>
</dbReference>
<dbReference type="RefSeq" id="WP_101252114.1">
    <property type="nucleotide sequence ID" value="NZ_PIUM01000024.1"/>
</dbReference>
<keyword evidence="4 7" id="KW-0812">Transmembrane</keyword>
<proteinExistence type="inferred from homology"/>
<dbReference type="GO" id="GO:0008381">
    <property type="term" value="F:mechanosensitive monoatomic ion channel activity"/>
    <property type="evidence" value="ECO:0007669"/>
    <property type="project" value="InterPro"/>
</dbReference>
<evidence type="ECO:0000256" key="5">
    <source>
        <dbReference type="ARBA" id="ARBA00022989"/>
    </source>
</evidence>
<protein>
    <recommendedName>
        <fullName evidence="7">Small-conductance mechanosensitive channel</fullName>
    </recommendedName>
</protein>
<evidence type="ECO:0000259" key="8">
    <source>
        <dbReference type="PROSITE" id="PS50042"/>
    </source>
</evidence>
<evidence type="ECO:0000256" key="4">
    <source>
        <dbReference type="ARBA" id="ARBA00022692"/>
    </source>
</evidence>
<comment type="similarity">
    <text evidence="2 7">Belongs to the MscS (TC 1.A.23) family.</text>
</comment>
<dbReference type="Gene3D" id="2.60.120.10">
    <property type="entry name" value="Jelly Rolls"/>
    <property type="match status" value="1"/>
</dbReference>
<evidence type="ECO:0000313" key="9">
    <source>
        <dbReference type="EMBL" id="PKU23026.1"/>
    </source>
</evidence>
<dbReference type="SUPFAM" id="SSF51206">
    <property type="entry name" value="cAMP-binding domain-like"/>
    <property type="match status" value="1"/>
</dbReference>
<dbReference type="PANTHER" id="PTHR30221:SF1">
    <property type="entry name" value="SMALL-CONDUCTANCE MECHANOSENSITIVE CHANNEL"/>
    <property type="match status" value="1"/>
</dbReference>
<evidence type="ECO:0000313" key="10">
    <source>
        <dbReference type="Proteomes" id="UP000233293"/>
    </source>
</evidence>
<feature type="transmembrane region" description="Helical" evidence="7">
    <location>
        <begin position="84"/>
        <end position="104"/>
    </location>
</feature>
<dbReference type="PIRSF" id="PIRSF026673">
    <property type="entry name" value="UCP026673_ion_chan"/>
    <property type="match status" value="1"/>
</dbReference>
<keyword evidence="5 7" id="KW-1133">Transmembrane helix</keyword>
<dbReference type="Gene3D" id="2.30.30.60">
    <property type="match status" value="1"/>
</dbReference>
<comment type="caution">
    <text evidence="9">The sequence shown here is derived from an EMBL/GenBank/DDBJ whole genome shotgun (WGS) entry which is preliminary data.</text>
</comment>
<evidence type="ECO:0000256" key="1">
    <source>
        <dbReference type="ARBA" id="ARBA00004651"/>
    </source>
</evidence>
<feature type="transmembrane region" description="Helical" evidence="7">
    <location>
        <begin position="46"/>
        <end position="64"/>
    </location>
</feature>
<dbReference type="EMBL" id="PIUM01000024">
    <property type="protein sequence ID" value="PKU23026.1"/>
    <property type="molecule type" value="Genomic_DNA"/>
</dbReference>
<keyword evidence="6 7" id="KW-0472">Membrane</keyword>
<keyword evidence="7" id="KW-0406">Ion transport</keyword>
<evidence type="ECO:0000256" key="6">
    <source>
        <dbReference type="ARBA" id="ARBA00023136"/>
    </source>
</evidence>
<dbReference type="InterPro" id="IPR010920">
    <property type="entry name" value="LSM_dom_sf"/>
</dbReference>
<reference evidence="10" key="1">
    <citation type="submission" date="2017-12" db="EMBL/GenBank/DDBJ databases">
        <title>Draft genome sequence of Telmatospirillum siberiense 26-4b1T, an acidotolerant peatland alphaproteobacterium potentially involved in sulfur cycling.</title>
        <authorList>
            <person name="Hausmann B."/>
            <person name="Pjevac P."/>
            <person name="Schreck K."/>
            <person name="Herbold C.W."/>
            <person name="Daims H."/>
            <person name="Wagner M."/>
            <person name="Pester M."/>
            <person name="Loy A."/>
        </authorList>
    </citation>
    <scope>NUCLEOTIDE SEQUENCE [LARGE SCALE GENOMIC DNA]</scope>
    <source>
        <strain evidence="10">26-4b1</strain>
    </source>
</reference>
<dbReference type="Pfam" id="PF00924">
    <property type="entry name" value="MS_channel_2nd"/>
    <property type="match status" value="1"/>
</dbReference>
<evidence type="ECO:0000256" key="7">
    <source>
        <dbReference type="RuleBase" id="RU369025"/>
    </source>
</evidence>
<keyword evidence="7" id="KW-0997">Cell inner membrane</keyword>
<keyword evidence="3" id="KW-1003">Cell membrane</keyword>
<comment type="subunit">
    <text evidence="7">Homoheptamer.</text>
</comment>
<evidence type="ECO:0000256" key="2">
    <source>
        <dbReference type="ARBA" id="ARBA00008017"/>
    </source>
</evidence>
<dbReference type="OrthoDB" id="9799209at2"/>
<dbReference type="InterPro" id="IPR049278">
    <property type="entry name" value="MS_channel_C"/>
</dbReference>
<dbReference type="InterPro" id="IPR018490">
    <property type="entry name" value="cNMP-bd_dom_sf"/>
</dbReference>
<name>A0A2N3PRK2_9PROT</name>
<keyword evidence="10" id="KW-1185">Reference proteome</keyword>
<dbReference type="SMART" id="SM00100">
    <property type="entry name" value="cNMP"/>
    <property type="match status" value="1"/>
</dbReference>
<comment type="subcellular location">
    <subcellularLocation>
        <location evidence="7">Cell inner membrane</location>
        <topology evidence="7">Multi-pass membrane protein</topology>
    </subcellularLocation>
    <subcellularLocation>
        <location evidence="1">Cell membrane</location>
        <topology evidence="1">Multi-pass membrane protein</topology>
    </subcellularLocation>
</comment>
<sequence length="504" mass="54266">MNADFALLLSKIPDPLALAGAFLVVGFLVTRLAFRDRPVGRFLCQLASFAGFTSMLLVARVIPFEATPKMDWTLTYVVSGALKIVWWLAASWLLSGFFRAVLVYKRQARETRLLQDLIAGFIYVCAVLAIIGYVFDIPVSGVLAASGVIAIVLGLALQNTLGDVFSGIVLNLAKPYHPGDWVILDGSLQGRVIETNWRATQILTDSNDLASVPNSIVAKAKLVNASRPTLAHGLTIIVRLDPATVPSRGCSVLQTALLSCNRILRVPVPSVTVRSLDAVALECEVQFFVTTIEDGQDAQNEVYDLVFRLCRSEGIRLAPPAGSPFALPPGATRREPADAAQRLLDHLPIFAPLSDDERATLAPKMTRRIFKAGDVLIEQGIVAQALFILSSGVLVALQSQGSEEGEVTRLAPGDCFGQAGVLTGTASMFKIKALTKALVYEIAKDDLTPLLKEIPAIAAELGQTLARREAVGKSILAELAPPDKNNENFATRLADRVKDLFGLD</sequence>
<dbReference type="InterPro" id="IPR023408">
    <property type="entry name" value="MscS_beta-dom_sf"/>
</dbReference>
<evidence type="ECO:0000256" key="3">
    <source>
        <dbReference type="ARBA" id="ARBA00022475"/>
    </source>
</evidence>
<dbReference type="Pfam" id="PF00027">
    <property type="entry name" value="cNMP_binding"/>
    <property type="match status" value="1"/>
</dbReference>
<dbReference type="InterPro" id="IPR045275">
    <property type="entry name" value="MscS_archaea/bacteria_type"/>
</dbReference>
<dbReference type="GO" id="GO:0005886">
    <property type="term" value="C:plasma membrane"/>
    <property type="evidence" value="ECO:0007669"/>
    <property type="project" value="UniProtKB-SubCell"/>
</dbReference>
<feature type="transmembrane region" description="Helical" evidence="7">
    <location>
        <begin position="116"/>
        <end position="135"/>
    </location>
</feature>
<feature type="domain" description="Cyclic nucleotide-binding" evidence="8">
    <location>
        <begin position="349"/>
        <end position="468"/>
    </location>
</feature>
<comment type="function">
    <text evidence="7">Mechanosensitive channel that participates in the regulation of osmotic pressure changes within the cell, opening in response to stretch forces in the membrane lipid bilayer, without the need for other proteins. Contributes to normal resistance to hypoosmotic shock. Forms an ion channel of 1.0 nanosiemens conductance with a slight preference for anions.</text>
</comment>
<dbReference type="InterPro" id="IPR016846">
    <property type="entry name" value="cNMP-bd_ion_channel"/>
</dbReference>
<dbReference type="SUPFAM" id="SSF82689">
    <property type="entry name" value="Mechanosensitive channel protein MscS (YggB), C-terminal domain"/>
    <property type="match status" value="1"/>
</dbReference>
<dbReference type="InterPro" id="IPR000595">
    <property type="entry name" value="cNMP-bd_dom"/>
</dbReference>
<dbReference type="Pfam" id="PF21082">
    <property type="entry name" value="MS_channel_3rd"/>
    <property type="match status" value="1"/>
</dbReference>
<dbReference type="Proteomes" id="UP000233293">
    <property type="component" value="Unassembled WGS sequence"/>
</dbReference>
<dbReference type="InterPro" id="IPR011066">
    <property type="entry name" value="MscS_channel_C_sf"/>
</dbReference>
<dbReference type="InterPro" id="IPR014710">
    <property type="entry name" value="RmlC-like_jellyroll"/>
</dbReference>
<accession>A0A2N3PRK2</accession>
<organism evidence="9 10">
    <name type="scientific">Telmatospirillum siberiense</name>
    <dbReference type="NCBI Taxonomy" id="382514"/>
    <lineage>
        <taxon>Bacteria</taxon>
        <taxon>Pseudomonadati</taxon>
        <taxon>Pseudomonadota</taxon>
        <taxon>Alphaproteobacteria</taxon>
        <taxon>Rhodospirillales</taxon>
        <taxon>Rhodospirillaceae</taxon>
        <taxon>Telmatospirillum</taxon>
    </lineage>
</organism>
<feature type="transmembrane region" description="Helical" evidence="7">
    <location>
        <begin position="16"/>
        <end position="34"/>
    </location>
</feature>
<keyword evidence="7" id="KW-0813">Transport</keyword>